<dbReference type="InterPro" id="IPR036188">
    <property type="entry name" value="FAD/NAD-bd_sf"/>
</dbReference>
<keyword evidence="3" id="KW-1185">Reference proteome</keyword>
<reference evidence="2 3" key="1">
    <citation type="journal article" date="2016" name="Gene">
        <title>PacBio SMRT assembly of a complex multi-replicon genome reveals chlorocatechol degradative operon in a region of genome plasticity.</title>
        <authorList>
            <person name="Ricker N."/>
            <person name="Shen S.Y."/>
            <person name="Goordial J."/>
            <person name="Jin S."/>
            <person name="Fulthorpe R.R."/>
        </authorList>
    </citation>
    <scope>NUCLEOTIDE SEQUENCE [LARGE SCALE GENOMIC DNA]</scope>
    <source>
        <strain evidence="2 3">OLGA172</strain>
    </source>
</reference>
<dbReference type="InterPro" id="IPR054707">
    <property type="entry name" value="DhpH_subs-bd"/>
</dbReference>
<dbReference type="STRING" id="1804984.AYM40_29980"/>
<protein>
    <recommendedName>
        <fullName evidence="1">2,6-dihydroxypyridine 3-monooxygenase substrate binding domain-containing protein</fullName>
    </recommendedName>
</protein>
<dbReference type="AlphaFoldDB" id="A0A160FTF3"/>
<dbReference type="PANTHER" id="PTHR47469">
    <property type="entry name" value="MONOOXYGENASE-LIKE"/>
    <property type="match status" value="1"/>
</dbReference>
<accession>A0A160FTF3</accession>
<dbReference type="Gene3D" id="3.30.9.60">
    <property type="match status" value="1"/>
</dbReference>
<dbReference type="Gene3D" id="3.50.50.60">
    <property type="entry name" value="FAD/NAD(P)-binding domain"/>
    <property type="match status" value="1"/>
</dbReference>
<sequence>MMSSELDSRGGGIVLQPDVMEAFRFGGVALPTPPGVDSGERIYLDRSDRIIERFNMPQTQTSWNLIYSAMRRALPPEVIHPGERFTRLEQIGETVTAHFESGRVEHADLLIGADGARSTVRAQLLPGLEPTYAGYIAWRGLVEESDLPTEAADILRDRLTFQQGEAHLILVYLVPGEDGATEPGRRRWNWVWYRPLSPDNLRTLMLDRHGKQRSTSLPPGTTRDDDIAELRAAASQLLAPTLQLLVKATVEPFVQAIQDLRVEKMMFGRAVLLGDSAYVPRPHTAGSTAKAAANAVALAQALSVGGKHLQSALSRWELSQRRLGISMSELGIALGDRIMKLSH</sequence>
<dbReference type="Proteomes" id="UP000076852">
    <property type="component" value="Chromosome 2"/>
</dbReference>
<dbReference type="OrthoDB" id="8591538at2"/>
<dbReference type="InterPro" id="IPR053212">
    <property type="entry name" value="DHP_3-monooxygenase"/>
</dbReference>
<feature type="domain" description="2,6-dihydroxypyridine 3-monooxygenase substrate binding" evidence="1">
    <location>
        <begin position="132"/>
        <end position="259"/>
    </location>
</feature>
<evidence type="ECO:0000313" key="3">
    <source>
        <dbReference type="Proteomes" id="UP000076852"/>
    </source>
</evidence>
<proteinExistence type="predicted"/>
<name>A0A160FTF3_9BURK</name>
<evidence type="ECO:0000313" key="2">
    <source>
        <dbReference type="EMBL" id="ANB76449.1"/>
    </source>
</evidence>
<dbReference type="SUPFAM" id="SSF51905">
    <property type="entry name" value="FAD/NAD(P)-binding domain"/>
    <property type="match status" value="1"/>
</dbReference>
<gene>
    <name evidence="2" type="ORF">AYM40_29980</name>
</gene>
<dbReference type="EMBL" id="CP014579">
    <property type="protein sequence ID" value="ANB76449.1"/>
    <property type="molecule type" value="Genomic_DNA"/>
</dbReference>
<dbReference type="Pfam" id="PF22607">
    <property type="entry name" value="FAD_binding-like"/>
    <property type="match status" value="1"/>
</dbReference>
<dbReference type="PANTHER" id="PTHR47469:SF2">
    <property type="entry name" value="OS06G0597600 PROTEIN"/>
    <property type="match status" value="1"/>
</dbReference>
<dbReference type="KEGG" id="buz:AYM40_29980"/>
<dbReference type="PRINTS" id="PR00420">
    <property type="entry name" value="RNGMNOXGNASE"/>
</dbReference>
<dbReference type="NCBIfam" id="NF005566">
    <property type="entry name" value="PRK07236.1"/>
    <property type="match status" value="1"/>
</dbReference>
<evidence type="ECO:0000259" key="1">
    <source>
        <dbReference type="Pfam" id="PF22607"/>
    </source>
</evidence>
<dbReference type="SUPFAM" id="SSF54373">
    <property type="entry name" value="FAD-linked reductases, C-terminal domain"/>
    <property type="match status" value="1"/>
</dbReference>
<organism evidence="2 3">
    <name type="scientific">Paraburkholderia phytofirmans OLGA172</name>
    <dbReference type="NCBI Taxonomy" id="1417228"/>
    <lineage>
        <taxon>Bacteria</taxon>
        <taxon>Pseudomonadati</taxon>
        <taxon>Pseudomonadota</taxon>
        <taxon>Betaproteobacteria</taxon>
        <taxon>Burkholderiales</taxon>
        <taxon>Burkholderiaceae</taxon>
        <taxon>Paraburkholderia</taxon>
    </lineage>
</organism>